<proteinExistence type="predicted"/>
<dbReference type="Pfam" id="PF11749">
    <property type="entry name" value="DUF3305"/>
    <property type="match status" value="1"/>
</dbReference>
<reference evidence="2 3" key="1">
    <citation type="submission" date="2024-04" db="EMBL/GenBank/DDBJ databases">
        <title>Novel species of the genus Ideonella isolated from streams.</title>
        <authorList>
            <person name="Lu H."/>
        </authorList>
    </citation>
    <scope>NUCLEOTIDE SEQUENCE [LARGE SCALE GENOMIC DNA]</scope>
    <source>
        <strain evidence="2 3">DXS22W</strain>
    </source>
</reference>
<gene>
    <name evidence="2" type="ORF">AACH10_20565</name>
</gene>
<protein>
    <submittedName>
        <fullName evidence="2">DUF3305 domain-containing protein</fullName>
    </submittedName>
</protein>
<evidence type="ECO:0000256" key="1">
    <source>
        <dbReference type="SAM" id="MobiDB-lite"/>
    </source>
</evidence>
<dbReference type="InterPro" id="IPR021736">
    <property type="entry name" value="DUF3305"/>
</dbReference>
<comment type="caution">
    <text evidence="2">The sequence shown here is derived from an EMBL/GenBank/DDBJ whole genome shotgun (WGS) entry which is preliminary data.</text>
</comment>
<name>A0ABU9CNE1_9BURK</name>
<keyword evidence="3" id="KW-1185">Reference proteome</keyword>
<sequence>MSLTRPGLRVAVRIEREHQPNQWEDWRHRIAEVLVDEGQFGSADAAHTGPRLLRDDGRSAQFLHLGFEVALYADEGEGYYLNLSSGAPVWFVMWRSDEADPSRAWPEAVSLSYNEAGRWLDAQERVDNVPLPAAVRDWLQAYTDEHYRPEPKQRKRPASFRAPERR</sequence>
<accession>A0ABU9CNE1</accession>
<evidence type="ECO:0000313" key="2">
    <source>
        <dbReference type="EMBL" id="MEK8052655.1"/>
    </source>
</evidence>
<feature type="region of interest" description="Disordered" evidence="1">
    <location>
        <begin position="145"/>
        <end position="166"/>
    </location>
</feature>
<dbReference type="Proteomes" id="UP001365405">
    <property type="component" value="Unassembled WGS sequence"/>
</dbReference>
<dbReference type="EMBL" id="JBBUTH010000010">
    <property type="protein sequence ID" value="MEK8052655.1"/>
    <property type="molecule type" value="Genomic_DNA"/>
</dbReference>
<evidence type="ECO:0000313" key="3">
    <source>
        <dbReference type="Proteomes" id="UP001365405"/>
    </source>
</evidence>
<organism evidence="2 3">
    <name type="scientific">Pseudaquabacterium inlustre</name>
    <dbReference type="NCBI Taxonomy" id="2984192"/>
    <lineage>
        <taxon>Bacteria</taxon>
        <taxon>Pseudomonadati</taxon>
        <taxon>Pseudomonadota</taxon>
        <taxon>Betaproteobacteria</taxon>
        <taxon>Burkholderiales</taxon>
        <taxon>Sphaerotilaceae</taxon>
        <taxon>Pseudaquabacterium</taxon>
    </lineage>
</organism>
<dbReference type="RefSeq" id="WP_341412379.1">
    <property type="nucleotide sequence ID" value="NZ_JBBUTH010000010.1"/>
</dbReference>